<evidence type="ECO:0000256" key="1">
    <source>
        <dbReference type="ARBA" id="ARBA00009995"/>
    </source>
</evidence>
<keyword evidence="4" id="KW-1185">Reference proteome</keyword>
<dbReference type="PANTHER" id="PTHR11926">
    <property type="entry name" value="GLUCOSYL/GLUCURONOSYL TRANSFERASES"/>
    <property type="match status" value="1"/>
</dbReference>
<keyword evidence="3" id="KW-0808">Transferase</keyword>
<gene>
    <name evidence="3" type="ORF">TorRG33x02_146060</name>
</gene>
<feature type="domain" description="Glycosyltransferase N-terminal" evidence="2">
    <location>
        <begin position="15"/>
        <end position="138"/>
    </location>
</feature>
<dbReference type="InterPro" id="IPR058980">
    <property type="entry name" value="Glyco_transf_N"/>
</dbReference>
<dbReference type="EMBL" id="JXTC01000092">
    <property type="protein sequence ID" value="PON89624.1"/>
    <property type="molecule type" value="Genomic_DNA"/>
</dbReference>
<dbReference type="Proteomes" id="UP000237000">
    <property type="component" value="Unassembled WGS sequence"/>
</dbReference>
<dbReference type="Pfam" id="PF26168">
    <property type="entry name" value="Glyco_transf_N"/>
    <property type="match status" value="1"/>
</dbReference>
<evidence type="ECO:0000313" key="3">
    <source>
        <dbReference type="EMBL" id="PON89624.1"/>
    </source>
</evidence>
<dbReference type="GO" id="GO:0080044">
    <property type="term" value="F:quercetin 7-O-glucosyltransferase activity"/>
    <property type="evidence" value="ECO:0007669"/>
    <property type="project" value="TreeGrafter"/>
</dbReference>
<organism evidence="3 4">
    <name type="scientific">Trema orientale</name>
    <name type="common">Charcoal tree</name>
    <name type="synonym">Celtis orientalis</name>
    <dbReference type="NCBI Taxonomy" id="63057"/>
    <lineage>
        <taxon>Eukaryota</taxon>
        <taxon>Viridiplantae</taxon>
        <taxon>Streptophyta</taxon>
        <taxon>Embryophyta</taxon>
        <taxon>Tracheophyta</taxon>
        <taxon>Spermatophyta</taxon>
        <taxon>Magnoliopsida</taxon>
        <taxon>eudicotyledons</taxon>
        <taxon>Gunneridae</taxon>
        <taxon>Pentapetalae</taxon>
        <taxon>rosids</taxon>
        <taxon>fabids</taxon>
        <taxon>Rosales</taxon>
        <taxon>Cannabaceae</taxon>
        <taxon>Trema</taxon>
    </lineage>
</organism>
<protein>
    <submittedName>
        <fullName evidence="3">UDP-glucuronosyl/UDP-glucosyltransferase</fullName>
    </submittedName>
</protein>
<evidence type="ECO:0000259" key="2">
    <source>
        <dbReference type="Pfam" id="PF26168"/>
    </source>
</evidence>
<dbReference type="PANTHER" id="PTHR11926:SF774">
    <property type="entry name" value="UDP-GLYCOSYLTRANSFERASE 85A1-RELATED"/>
    <property type="match status" value="1"/>
</dbReference>
<proteinExistence type="inferred from homology"/>
<dbReference type="AlphaFoldDB" id="A0A2P5EVQ6"/>
<sequence length="182" mass="20093">MASLPQALETKPHAVCVPFPAQGHVNPMMRLAKLLHHRGFHITFVNNHFNHNRLLKSRGPHFLDGLPDFRFESIPDGLPPADQKADATQDIPSLCGSVEENCLGPFRTLLARLNDSGVPRVSCVVSDAAMPFTLKAAEEFGIPVAIFWTVSTCGFMGYTQYGKLVDKGLVPLKGTKYIYIYI</sequence>
<dbReference type="GO" id="GO:0080043">
    <property type="term" value="F:quercetin 3-O-glucosyltransferase activity"/>
    <property type="evidence" value="ECO:0007669"/>
    <property type="project" value="TreeGrafter"/>
</dbReference>
<dbReference type="Gene3D" id="3.40.50.2000">
    <property type="entry name" value="Glycogen Phosphorylase B"/>
    <property type="match status" value="1"/>
</dbReference>
<dbReference type="InParanoid" id="A0A2P5EVQ6"/>
<reference evidence="4" key="1">
    <citation type="submission" date="2016-06" db="EMBL/GenBank/DDBJ databases">
        <title>Parallel loss of symbiosis genes in relatives of nitrogen-fixing non-legume Parasponia.</title>
        <authorList>
            <person name="Van Velzen R."/>
            <person name="Holmer R."/>
            <person name="Bu F."/>
            <person name="Rutten L."/>
            <person name="Van Zeijl A."/>
            <person name="Liu W."/>
            <person name="Santuari L."/>
            <person name="Cao Q."/>
            <person name="Sharma T."/>
            <person name="Shen D."/>
            <person name="Roswanjaya Y."/>
            <person name="Wardhani T."/>
            <person name="Kalhor M.S."/>
            <person name="Jansen J."/>
            <person name="Van den Hoogen J."/>
            <person name="Gungor B."/>
            <person name="Hartog M."/>
            <person name="Hontelez J."/>
            <person name="Verver J."/>
            <person name="Yang W.-C."/>
            <person name="Schijlen E."/>
            <person name="Repin R."/>
            <person name="Schilthuizen M."/>
            <person name="Schranz E."/>
            <person name="Heidstra R."/>
            <person name="Miyata K."/>
            <person name="Fedorova E."/>
            <person name="Kohlen W."/>
            <person name="Bisseling T."/>
            <person name="Smit S."/>
            <person name="Geurts R."/>
        </authorList>
    </citation>
    <scope>NUCLEOTIDE SEQUENCE [LARGE SCALE GENOMIC DNA]</scope>
    <source>
        <strain evidence="4">cv. RG33-2</strain>
    </source>
</reference>
<comment type="caution">
    <text evidence="3">The sequence shown here is derived from an EMBL/GenBank/DDBJ whole genome shotgun (WGS) entry which is preliminary data.</text>
</comment>
<comment type="similarity">
    <text evidence="1">Belongs to the UDP-glycosyltransferase family.</text>
</comment>
<dbReference type="STRING" id="63057.A0A2P5EVQ6"/>
<accession>A0A2P5EVQ6</accession>
<name>A0A2P5EVQ6_TREOI</name>
<dbReference type="OrthoDB" id="5835829at2759"/>
<dbReference type="SUPFAM" id="SSF53756">
    <property type="entry name" value="UDP-Glycosyltransferase/glycogen phosphorylase"/>
    <property type="match status" value="1"/>
</dbReference>
<evidence type="ECO:0000313" key="4">
    <source>
        <dbReference type="Proteomes" id="UP000237000"/>
    </source>
</evidence>